<evidence type="ECO:0000313" key="2">
    <source>
        <dbReference type="Proteomes" id="UP000604341"/>
    </source>
</evidence>
<accession>A0ABQ2FKW3</accession>
<sequence length="70" mass="7612">MKVRVPDNPGFRSFTFAATAPSSDPLPWGLTVANVELEPGVRHRFSGPLLMCSSAAWARWHGGSSEWVGK</sequence>
<gene>
    <name evidence="1" type="ORF">GCM10010844_21290</name>
</gene>
<evidence type="ECO:0000313" key="1">
    <source>
        <dbReference type="EMBL" id="GGL02452.1"/>
    </source>
</evidence>
<name>A0ABQ2FKW3_9DEIO</name>
<keyword evidence="2" id="KW-1185">Reference proteome</keyword>
<dbReference type="EMBL" id="BMPE01000004">
    <property type="protein sequence ID" value="GGL02452.1"/>
    <property type="molecule type" value="Genomic_DNA"/>
</dbReference>
<comment type="caution">
    <text evidence="1">The sequence shown here is derived from an EMBL/GenBank/DDBJ whole genome shotgun (WGS) entry which is preliminary data.</text>
</comment>
<protein>
    <submittedName>
        <fullName evidence="1">Uncharacterized protein</fullName>
    </submittedName>
</protein>
<dbReference type="Proteomes" id="UP000604341">
    <property type="component" value="Unassembled WGS sequence"/>
</dbReference>
<reference evidence="2" key="1">
    <citation type="journal article" date="2019" name="Int. J. Syst. Evol. Microbiol.">
        <title>The Global Catalogue of Microorganisms (GCM) 10K type strain sequencing project: providing services to taxonomists for standard genome sequencing and annotation.</title>
        <authorList>
            <consortium name="The Broad Institute Genomics Platform"/>
            <consortium name="The Broad Institute Genome Sequencing Center for Infectious Disease"/>
            <person name="Wu L."/>
            <person name="Ma J."/>
        </authorList>
    </citation>
    <scope>NUCLEOTIDE SEQUENCE [LARGE SCALE GENOMIC DNA]</scope>
    <source>
        <strain evidence="2">JCM 19173</strain>
    </source>
</reference>
<organism evidence="1 2">
    <name type="scientific">Deinococcus radiotolerans</name>
    <dbReference type="NCBI Taxonomy" id="1309407"/>
    <lineage>
        <taxon>Bacteria</taxon>
        <taxon>Thermotogati</taxon>
        <taxon>Deinococcota</taxon>
        <taxon>Deinococci</taxon>
        <taxon>Deinococcales</taxon>
        <taxon>Deinococcaceae</taxon>
        <taxon>Deinococcus</taxon>
    </lineage>
</organism>
<proteinExistence type="predicted"/>